<reference evidence="2" key="1">
    <citation type="submission" date="2020-12" db="EMBL/GenBank/DDBJ databases">
        <title>Enhanced detection system for hospital associated transmission using whole genome sequencing surveillance.</title>
        <authorList>
            <person name="Harrison L.H."/>
            <person name="Van Tyne D."/>
            <person name="Marsh J.W."/>
            <person name="Griffith M.P."/>
            <person name="Snyder D.J."/>
            <person name="Cooper V.S."/>
            <person name="Mustapha M."/>
        </authorList>
    </citation>
    <scope>NUCLEOTIDE SEQUENCE</scope>
    <source>
        <strain evidence="2">PSB00042</strain>
    </source>
</reference>
<accession>A0A8I1EIF8</accession>
<evidence type="ECO:0000259" key="1">
    <source>
        <dbReference type="Pfam" id="PF22275"/>
    </source>
</evidence>
<feature type="domain" description="DUF6957" evidence="1">
    <location>
        <begin position="41"/>
        <end position="150"/>
    </location>
</feature>
<evidence type="ECO:0000313" key="3">
    <source>
        <dbReference type="Proteomes" id="UP000637061"/>
    </source>
</evidence>
<dbReference type="EMBL" id="JAEHTE010000023">
    <property type="protein sequence ID" value="MBI6885768.1"/>
    <property type="molecule type" value="Genomic_DNA"/>
</dbReference>
<dbReference type="Proteomes" id="UP000637061">
    <property type="component" value="Unassembled WGS sequence"/>
</dbReference>
<organism evidence="2 3">
    <name type="scientific">Pseudomonas putida</name>
    <name type="common">Arthrobacter siderocapsulatus</name>
    <dbReference type="NCBI Taxonomy" id="303"/>
    <lineage>
        <taxon>Bacteria</taxon>
        <taxon>Pseudomonadati</taxon>
        <taxon>Pseudomonadota</taxon>
        <taxon>Gammaproteobacteria</taxon>
        <taxon>Pseudomonadales</taxon>
        <taxon>Pseudomonadaceae</taxon>
        <taxon>Pseudomonas</taxon>
    </lineage>
</organism>
<gene>
    <name evidence="2" type="ORF">JEU22_17825</name>
</gene>
<sequence length="154" mass="16971">MSDLKDAGALDGASTIKLSPAVENQLHKINSFLHDEGEPLMGCELTEDEAVELALKYFPGKPYCLVSHWYKVDLDISDADAAAVRSQGCEPVLVYGGKVLRDSHRRFVRGNWVRSTLQVSFTHGCLFQTPNTVYVLMGEGSVKKEKPEVIGAIF</sequence>
<evidence type="ECO:0000313" key="2">
    <source>
        <dbReference type="EMBL" id="MBI6885768.1"/>
    </source>
</evidence>
<dbReference type="InterPro" id="IPR054232">
    <property type="entry name" value="DUF6957"/>
</dbReference>
<protein>
    <recommendedName>
        <fullName evidence="1">DUF6957 domain-containing protein</fullName>
    </recommendedName>
</protein>
<dbReference type="AlphaFoldDB" id="A0A8I1EIF8"/>
<dbReference type="RefSeq" id="WP_198747696.1">
    <property type="nucleotide sequence ID" value="NZ_JAEHTE010000023.1"/>
</dbReference>
<name>A0A8I1EIF8_PSEPU</name>
<comment type="caution">
    <text evidence="2">The sequence shown here is derived from an EMBL/GenBank/DDBJ whole genome shotgun (WGS) entry which is preliminary data.</text>
</comment>
<dbReference type="Pfam" id="PF22275">
    <property type="entry name" value="DUF6957"/>
    <property type="match status" value="1"/>
</dbReference>
<proteinExistence type="predicted"/>